<protein>
    <submittedName>
        <fullName evidence="1">Uncharacterized protein</fullName>
    </submittedName>
</protein>
<proteinExistence type="predicted"/>
<name>A0A0B7AZZ0_9EUPU</name>
<feature type="non-terminal residue" evidence="1">
    <location>
        <position position="56"/>
    </location>
</feature>
<dbReference type="EMBL" id="HACG01039317">
    <property type="protein sequence ID" value="CEK86182.1"/>
    <property type="molecule type" value="Transcribed_RNA"/>
</dbReference>
<organism evidence="1">
    <name type="scientific">Arion vulgaris</name>
    <dbReference type="NCBI Taxonomy" id="1028688"/>
    <lineage>
        <taxon>Eukaryota</taxon>
        <taxon>Metazoa</taxon>
        <taxon>Spiralia</taxon>
        <taxon>Lophotrochozoa</taxon>
        <taxon>Mollusca</taxon>
        <taxon>Gastropoda</taxon>
        <taxon>Heterobranchia</taxon>
        <taxon>Euthyneura</taxon>
        <taxon>Panpulmonata</taxon>
        <taxon>Eupulmonata</taxon>
        <taxon>Stylommatophora</taxon>
        <taxon>Helicina</taxon>
        <taxon>Arionoidea</taxon>
        <taxon>Arionidae</taxon>
        <taxon>Arion</taxon>
    </lineage>
</organism>
<evidence type="ECO:0000313" key="1">
    <source>
        <dbReference type="EMBL" id="CEK86182.1"/>
    </source>
</evidence>
<sequence length="56" mass="6539">MLTTLLYTSVLVWNILNHSRHIHMCSDLQQRPMSDRTFDRGATANFKFIRPADSCK</sequence>
<gene>
    <name evidence="1" type="primary">ORF152416</name>
</gene>
<reference evidence="1" key="1">
    <citation type="submission" date="2014-12" db="EMBL/GenBank/DDBJ databases">
        <title>Insight into the proteome of Arion vulgaris.</title>
        <authorList>
            <person name="Aradska J."/>
            <person name="Bulat T."/>
            <person name="Smidak R."/>
            <person name="Sarate P."/>
            <person name="Gangsoo J."/>
            <person name="Sialana F."/>
            <person name="Bilban M."/>
            <person name="Lubec G."/>
        </authorList>
    </citation>
    <scope>NUCLEOTIDE SEQUENCE</scope>
    <source>
        <tissue evidence="1">Skin</tissue>
    </source>
</reference>
<dbReference type="AlphaFoldDB" id="A0A0B7AZZ0"/>
<accession>A0A0B7AZZ0</accession>